<dbReference type="EMBL" id="CP050296">
    <property type="protein sequence ID" value="QND60583.1"/>
    <property type="molecule type" value="Genomic_DNA"/>
</dbReference>
<dbReference type="Proteomes" id="UP000515465">
    <property type="component" value="Chromosome"/>
</dbReference>
<gene>
    <name evidence="1" type="ORF">HB778_31715</name>
</gene>
<protein>
    <submittedName>
        <fullName evidence="1">DUF768 domain-containing protein</fullName>
    </submittedName>
</protein>
<accession>A0A7G6T1F1</accession>
<reference evidence="2" key="1">
    <citation type="journal article" date="2020" name="Mol. Plant Microbe">
        <title>Rhizobial microsymbionts of the narrowly endemic Oxytropis species growing in Kamchatka are characterized by significant genetic diversity and possess a set of genes that are associated with T3SS and T6SS secretion systems and can affect the development of symbiosis.</title>
        <authorList>
            <person name="Safronova V."/>
            <person name="Guro P."/>
            <person name="Sazanova A."/>
            <person name="Kuznetsova I."/>
            <person name="Belimov A."/>
            <person name="Yakubov V."/>
            <person name="Chirak E."/>
            <person name="Afonin A."/>
            <person name="Gogolev Y."/>
            <person name="Andronov E."/>
            <person name="Tikhonovich I."/>
        </authorList>
    </citation>
    <scope>NUCLEOTIDE SEQUENCE [LARGE SCALE GENOMIC DNA]</scope>
    <source>
        <strain evidence="2">583</strain>
    </source>
</reference>
<name>A0A7G6T1F1_9HYPH</name>
<evidence type="ECO:0000313" key="1">
    <source>
        <dbReference type="EMBL" id="QND60583.1"/>
    </source>
</evidence>
<proteinExistence type="predicted"/>
<evidence type="ECO:0000313" key="2">
    <source>
        <dbReference type="Proteomes" id="UP000515465"/>
    </source>
</evidence>
<dbReference type="AlphaFoldDB" id="A0A7G6T1F1"/>
<organism evidence="1 2">
    <name type="scientific">Mesorhizobium huakuii</name>
    <dbReference type="NCBI Taxonomy" id="28104"/>
    <lineage>
        <taxon>Bacteria</taxon>
        <taxon>Pseudomonadati</taxon>
        <taxon>Pseudomonadota</taxon>
        <taxon>Alphaproteobacteria</taxon>
        <taxon>Hyphomicrobiales</taxon>
        <taxon>Phyllobacteriaceae</taxon>
        <taxon>Mesorhizobium</taxon>
    </lineage>
</organism>
<sequence length="73" mass="8108">MSARGMDFLNNWVAEHLPIARKGDPIAARDLADQMMKAAQESGIKPDEINEEVWSVSEVIFEAMRQRHGGPTG</sequence>